<dbReference type="STRING" id="156994.SAMN04488028_101100"/>
<reference evidence="5" key="1">
    <citation type="submission" date="2016-11" db="EMBL/GenBank/DDBJ databases">
        <authorList>
            <person name="Varghese N."/>
            <person name="Submissions S."/>
        </authorList>
    </citation>
    <scope>NUCLEOTIDE SEQUENCE [LARGE SCALE GENOMIC DNA]</scope>
    <source>
        <strain evidence="5">DSM 26134</strain>
    </source>
</reference>
<dbReference type="CDD" id="cd01561">
    <property type="entry name" value="CBS_like"/>
    <property type="match status" value="1"/>
</dbReference>
<dbReference type="PANTHER" id="PTHR10314">
    <property type="entry name" value="CYSTATHIONINE BETA-SYNTHASE"/>
    <property type="match status" value="1"/>
</dbReference>
<dbReference type="SUPFAM" id="SSF53686">
    <property type="entry name" value="Tryptophan synthase beta subunit-like PLP-dependent enzymes"/>
    <property type="match status" value="1"/>
</dbReference>
<dbReference type="InterPro" id="IPR001216">
    <property type="entry name" value="P-phosphate_BS"/>
</dbReference>
<keyword evidence="2" id="KW-0663">Pyridoxal phosphate</keyword>
<keyword evidence="5" id="KW-1185">Reference proteome</keyword>
<dbReference type="RefSeq" id="WP_073118430.1">
    <property type="nucleotide sequence ID" value="NZ_FRAA01000001.1"/>
</dbReference>
<dbReference type="GO" id="GO:0006535">
    <property type="term" value="P:cysteine biosynthetic process from serine"/>
    <property type="evidence" value="ECO:0007669"/>
    <property type="project" value="InterPro"/>
</dbReference>
<dbReference type="Proteomes" id="UP000184474">
    <property type="component" value="Unassembled WGS sequence"/>
</dbReference>
<sequence length="309" mass="33969">MVINQESEVFKSITTLGKYVGNTPLYEIQHLSPKPKVKIYAKMEWMQFGGSVKTRPAYQIIKAALESGELGTGKTLLDASSGNTGLAYATICARLGIPVTICLPENASWERKKLLKGLGVNIVYTSKFGSSDESEAKAHEMYNNEPDKYFLANQYNNENNWKAHYEGTGPEIFEELGDSITHFMTGLGTTGSFTGISKYLKERDPSIQTIGLQPDGALHGLEGWKDMETAKVPGIYDTSLVDAIKHVDTYDAYDMLKETAKKEGILLSPSSAANLKGAIDLANEIEEGVIVTLFPDNAEKYSEIIKSLF</sequence>
<dbReference type="Pfam" id="PF00291">
    <property type="entry name" value="PALP"/>
    <property type="match status" value="1"/>
</dbReference>
<dbReference type="InterPro" id="IPR050214">
    <property type="entry name" value="Cys_Synth/Cystath_Beta-Synth"/>
</dbReference>
<dbReference type="PROSITE" id="PS00901">
    <property type="entry name" value="CYS_SYNTHASE"/>
    <property type="match status" value="1"/>
</dbReference>
<comment type="cofactor">
    <cofactor evidence="1">
        <name>pyridoxal 5'-phosphate</name>
        <dbReference type="ChEBI" id="CHEBI:597326"/>
    </cofactor>
</comment>
<gene>
    <name evidence="4" type="ORF">SAMN04488028_101100</name>
</gene>
<feature type="domain" description="Tryptophan synthase beta chain-like PALP" evidence="3">
    <location>
        <begin position="19"/>
        <end position="296"/>
    </location>
</feature>
<evidence type="ECO:0000313" key="4">
    <source>
        <dbReference type="EMBL" id="SHJ43385.1"/>
    </source>
</evidence>
<evidence type="ECO:0000259" key="3">
    <source>
        <dbReference type="Pfam" id="PF00291"/>
    </source>
</evidence>
<evidence type="ECO:0000313" key="5">
    <source>
        <dbReference type="Proteomes" id="UP000184474"/>
    </source>
</evidence>
<dbReference type="EMBL" id="FRAA01000001">
    <property type="protein sequence ID" value="SHJ43385.1"/>
    <property type="molecule type" value="Genomic_DNA"/>
</dbReference>
<protein>
    <submittedName>
        <fullName evidence="4">Cysteine synthase B</fullName>
    </submittedName>
</protein>
<organism evidence="4 5">
    <name type="scientific">Reichenbachiella agariperforans</name>
    <dbReference type="NCBI Taxonomy" id="156994"/>
    <lineage>
        <taxon>Bacteria</taxon>
        <taxon>Pseudomonadati</taxon>
        <taxon>Bacteroidota</taxon>
        <taxon>Cytophagia</taxon>
        <taxon>Cytophagales</taxon>
        <taxon>Reichenbachiellaceae</taxon>
        <taxon>Reichenbachiella</taxon>
    </lineage>
</organism>
<evidence type="ECO:0000256" key="2">
    <source>
        <dbReference type="ARBA" id="ARBA00022898"/>
    </source>
</evidence>
<accession>A0A1M6J9L9</accession>
<dbReference type="InterPro" id="IPR036052">
    <property type="entry name" value="TrpB-like_PALP_sf"/>
</dbReference>
<dbReference type="AlphaFoldDB" id="A0A1M6J9L9"/>
<proteinExistence type="predicted"/>
<dbReference type="Gene3D" id="3.40.50.1100">
    <property type="match status" value="2"/>
</dbReference>
<dbReference type="InterPro" id="IPR001926">
    <property type="entry name" value="TrpB-like_PALP"/>
</dbReference>
<evidence type="ECO:0000256" key="1">
    <source>
        <dbReference type="ARBA" id="ARBA00001933"/>
    </source>
</evidence>
<name>A0A1M6J9L9_REIAG</name>
<dbReference type="GO" id="GO:0016765">
    <property type="term" value="F:transferase activity, transferring alkyl or aryl (other than methyl) groups"/>
    <property type="evidence" value="ECO:0007669"/>
    <property type="project" value="UniProtKB-ARBA"/>
</dbReference>